<dbReference type="Pfam" id="PF02786">
    <property type="entry name" value="CPSase_L_D2"/>
    <property type="match status" value="1"/>
</dbReference>
<dbReference type="RefSeq" id="WP_279244971.1">
    <property type="nucleotide sequence ID" value="NZ_SHNN01000002.1"/>
</dbReference>
<dbReference type="InterPro" id="IPR013815">
    <property type="entry name" value="ATP_grasp_subdomain_1"/>
</dbReference>
<organism evidence="3 4">
    <name type="scientific">Candidatus Litorirhabdus singularis</name>
    <dbReference type="NCBI Taxonomy" id="2518993"/>
    <lineage>
        <taxon>Bacteria</taxon>
        <taxon>Pseudomonadati</taxon>
        <taxon>Pseudomonadota</taxon>
        <taxon>Gammaproteobacteria</taxon>
        <taxon>Cellvibrionales</taxon>
        <taxon>Halieaceae</taxon>
        <taxon>Candidatus Litorirhabdus</taxon>
    </lineage>
</organism>
<dbReference type="Gene3D" id="3.30.470.20">
    <property type="entry name" value="ATP-grasp fold, B domain"/>
    <property type="match status" value="1"/>
</dbReference>
<gene>
    <name evidence="3" type="ORF">EYC98_08775</name>
</gene>
<evidence type="ECO:0000259" key="2">
    <source>
        <dbReference type="PROSITE" id="PS50975"/>
    </source>
</evidence>
<dbReference type="Proteomes" id="UP001143362">
    <property type="component" value="Unassembled WGS sequence"/>
</dbReference>
<comment type="caution">
    <text evidence="3">The sequence shown here is derived from an EMBL/GenBank/DDBJ whole genome shotgun (WGS) entry which is preliminary data.</text>
</comment>
<keyword evidence="4" id="KW-1185">Reference proteome</keyword>
<evidence type="ECO:0000256" key="1">
    <source>
        <dbReference type="PROSITE-ProRule" id="PRU00409"/>
    </source>
</evidence>
<dbReference type="SUPFAM" id="SSF56059">
    <property type="entry name" value="Glutathione synthetase ATP-binding domain-like"/>
    <property type="match status" value="1"/>
</dbReference>
<dbReference type="InterPro" id="IPR005479">
    <property type="entry name" value="CPAse_ATP-bd"/>
</dbReference>
<dbReference type="InterPro" id="IPR011761">
    <property type="entry name" value="ATP-grasp"/>
</dbReference>
<feature type="domain" description="ATP-grasp" evidence="2">
    <location>
        <begin position="127"/>
        <end position="313"/>
    </location>
</feature>
<dbReference type="EMBL" id="SHNN01000002">
    <property type="protein sequence ID" value="MCX2980955.1"/>
    <property type="molecule type" value="Genomic_DNA"/>
</dbReference>
<name>A0ABT3TFH6_9GAMM</name>
<proteinExistence type="predicted"/>
<reference evidence="3" key="1">
    <citation type="submission" date="2019-02" db="EMBL/GenBank/DDBJ databases">
        <authorList>
            <person name="Li S.-H."/>
        </authorList>
    </citation>
    <scope>NUCLEOTIDE SEQUENCE</scope>
    <source>
        <strain evidence="3">IMCC14734</strain>
    </source>
</reference>
<evidence type="ECO:0000313" key="3">
    <source>
        <dbReference type="EMBL" id="MCX2980955.1"/>
    </source>
</evidence>
<accession>A0ABT3TFH6</accession>
<evidence type="ECO:0000313" key="4">
    <source>
        <dbReference type="Proteomes" id="UP001143362"/>
    </source>
</evidence>
<dbReference type="Gene3D" id="3.30.1490.20">
    <property type="entry name" value="ATP-grasp fold, A domain"/>
    <property type="match status" value="1"/>
</dbReference>
<keyword evidence="1" id="KW-0547">Nucleotide-binding</keyword>
<dbReference type="PROSITE" id="PS50975">
    <property type="entry name" value="ATP_GRASP"/>
    <property type="match status" value="1"/>
</dbReference>
<keyword evidence="1" id="KW-0067">ATP-binding</keyword>
<protein>
    <recommendedName>
        <fullName evidence="2">ATP-grasp domain-containing protein</fullName>
    </recommendedName>
</protein>
<sequence length="416" mass="46242">MSIITTQPSVAKQTVLLLGNYRLSLAIARQLGKAGHRVVAGGARDGVIARCIYVERVWDHPSMFKNERVFLAALDELLAECPDISMIMPVSEVALLKLVKMRDQLPRPLAAVSRETVDTCCDKGKMALLAAELDVPQAPFATVDSMEALVLAGEQVGYPCVARPNDGRNYDVKAYFINNRQHLHRLFPEWPSWHESLLVQAHAKGPRYNRYFVADEGVILDSLDVKIERTDRADGSGYAVEGVSVEPVNALDAPCQRLIEKLEYSGVGCIQYLIDERRGRISFLEINPRIGGNYAFPNACGLDLVTPMMALALGIPLASSEPASAHTFNKRFIWLYGDLIGLMSSVYKREMGLRSALGWLFKSGRGLLRADTHLTFERSDLGPSKWFAKRIGEALLVIAWDLARYVKRKIASVLRL</sequence>